<dbReference type="Gene3D" id="1.10.1280.10">
    <property type="entry name" value="Di-copper center containing domain from catechol oxidase"/>
    <property type="match status" value="1"/>
</dbReference>
<reference evidence="1 2" key="1">
    <citation type="submission" date="2013-12" db="EMBL/GenBank/DDBJ databases">
        <title>Draft genome of the parsitic nematode Ancylostoma duodenale.</title>
        <authorList>
            <person name="Mitreva M."/>
        </authorList>
    </citation>
    <scope>NUCLEOTIDE SEQUENCE [LARGE SCALE GENOMIC DNA]</scope>
    <source>
        <strain evidence="1 2">Zhejiang</strain>
    </source>
</reference>
<dbReference type="InterPro" id="IPR008922">
    <property type="entry name" value="Di-copper_centre_dom_sf"/>
</dbReference>
<sequence length="194" mass="21276">MTWSGSILASLPLVAPTPGPRFYPGTENTSRAIPYWDSALDSHLPSPKDSVFWSEELFGGATPGEVKDGAFKGWMLENGTRVIRRNVGHQAAPMLENHVEAAINTSSVEGILAYTASGKPNCQLFRDALYQNRGMLSSTRMAIHTFLLATRNSRELDYPQNNTHCSSVAHFSSALMRPFDPLLNKDGLSNDYTG</sequence>
<organism evidence="1 2">
    <name type="scientific">Ancylostoma duodenale</name>
    <dbReference type="NCBI Taxonomy" id="51022"/>
    <lineage>
        <taxon>Eukaryota</taxon>
        <taxon>Metazoa</taxon>
        <taxon>Ecdysozoa</taxon>
        <taxon>Nematoda</taxon>
        <taxon>Chromadorea</taxon>
        <taxon>Rhabditida</taxon>
        <taxon>Rhabditina</taxon>
        <taxon>Rhabditomorpha</taxon>
        <taxon>Strongyloidea</taxon>
        <taxon>Ancylostomatidae</taxon>
        <taxon>Ancylostomatinae</taxon>
        <taxon>Ancylostoma</taxon>
    </lineage>
</organism>
<name>A0A0C2GR99_9BILA</name>
<keyword evidence="2" id="KW-1185">Reference proteome</keyword>
<dbReference type="SUPFAM" id="SSF48056">
    <property type="entry name" value="Di-copper centre-containing domain"/>
    <property type="match status" value="1"/>
</dbReference>
<dbReference type="OrthoDB" id="6132182at2759"/>
<protein>
    <submittedName>
        <fullName evidence="1">Uncharacterized protein</fullName>
    </submittedName>
</protein>
<evidence type="ECO:0000313" key="1">
    <source>
        <dbReference type="EMBL" id="KIH63845.1"/>
    </source>
</evidence>
<evidence type="ECO:0000313" key="2">
    <source>
        <dbReference type="Proteomes" id="UP000054047"/>
    </source>
</evidence>
<accession>A0A0C2GR99</accession>
<dbReference type="Proteomes" id="UP000054047">
    <property type="component" value="Unassembled WGS sequence"/>
</dbReference>
<proteinExistence type="predicted"/>
<gene>
    <name evidence="1" type="ORF">ANCDUO_05848</name>
</gene>
<dbReference type="AlphaFoldDB" id="A0A0C2GR99"/>
<dbReference type="EMBL" id="KN728400">
    <property type="protein sequence ID" value="KIH63845.1"/>
    <property type="molecule type" value="Genomic_DNA"/>
</dbReference>